<sequence>MPLTSIATDNDVLAISWFFAVPADSVWAGFDDREVLSHWLGRAIEVNVSAGGALVVDHGEGYLSRSVITEADRPQRLSMTWEFPDEPDSRVTITFHSEDAGTRMDFAHHDLGDLMNSYGPGWITHLTYLEAAVNGAPVPLSQFWPVHATLETLYAGARR</sequence>
<dbReference type="SUPFAM" id="SSF55961">
    <property type="entry name" value="Bet v1-like"/>
    <property type="match status" value="1"/>
</dbReference>
<gene>
    <name evidence="3" type="ORF">AAE021_07815</name>
</gene>
<proteinExistence type="inferred from homology"/>
<dbReference type="InterPro" id="IPR023393">
    <property type="entry name" value="START-like_dom_sf"/>
</dbReference>
<dbReference type="Pfam" id="PF08327">
    <property type="entry name" value="AHSA1"/>
    <property type="match status" value="1"/>
</dbReference>
<dbReference type="RefSeq" id="WP_342025048.1">
    <property type="nucleotide sequence ID" value="NZ_CP151657.1"/>
</dbReference>
<evidence type="ECO:0000256" key="1">
    <source>
        <dbReference type="ARBA" id="ARBA00006817"/>
    </source>
</evidence>
<reference evidence="3 4" key="1">
    <citation type="submission" date="2024-04" db="EMBL/GenBank/DDBJ databases">
        <title>Arthrobacter sp. from Plains bison fecal sample.</title>
        <authorList>
            <person name="Ruzzini A."/>
        </authorList>
    </citation>
    <scope>NUCLEOTIDE SEQUENCE [LARGE SCALE GENOMIC DNA]</scope>
    <source>
        <strain evidence="3 4">EINP1</strain>
    </source>
</reference>
<comment type="similarity">
    <text evidence="1">Belongs to the AHA1 family.</text>
</comment>
<evidence type="ECO:0000313" key="4">
    <source>
        <dbReference type="Proteomes" id="UP001448858"/>
    </source>
</evidence>
<dbReference type="Proteomes" id="UP001448858">
    <property type="component" value="Chromosome"/>
</dbReference>
<feature type="domain" description="Activator of Hsp90 ATPase homologue 1/2-like C-terminal" evidence="2">
    <location>
        <begin position="21"/>
        <end position="131"/>
    </location>
</feature>
<evidence type="ECO:0000313" key="3">
    <source>
        <dbReference type="EMBL" id="WZP17453.1"/>
    </source>
</evidence>
<dbReference type="Gene3D" id="3.30.530.20">
    <property type="match status" value="1"/>
</dbReference>
<name>A0ABZ2ZZ35_9MICC</name>
<accession>A0ABZ2ZZ35</accession>
<organism evidence="3 4">
    <name type="scientific">Arthrobacter citreus</name>
    <dbReference type="NCBI Taxonomy" id="1670"/>
    <lineage>
        <taxon>Bacteria</taxon>
        <taxon>Bacillati</taxon>
        <taxon>Actinomycetota</taxon>
        <taxon>Actinomycetes</taxon>
        <taxon>Micrococcales</taxon>
        <taxon>Micrococcaceae</taxon>
        <taxon>Arthrobacter</taxon>
    </lineage>
</organism>
<protein>
    <submittedName>
        <fullName evidence="3">SRPBCC domain-containing protein</fullName>
    </submittedName>
</protein>
<dbReference type="InterPro" id="IPR013538">
    <property type="entry name" value="ASHA1/2-like_C"/>
</dbReference>
<keyword evidence="4" id="KW-1185">Reference proteome</keyword>
<evidence type="ECO:0000259" key="2">
    <source>
        <dbReference type="Pfam" id="PF08327"/>
    </source>
</evidence>
<dbReference type="EMBL" id="CP151657">
    <property type="protein sequence ID" value="WZP17453.1"/>
    <property type="molecule type" value="Genomic_DNA"/>
</dbReference>